<sequence>MAYEMRAGQGSLFKNDKKTTDSHPTLKGRVMLPNGEVRWVSAWSKKTAAGESWISLSIGDLCQIQGGGGYNQTPYAAQPESRAVAVPDNDDDIPF</sequence>
<feature type="region of interest" description="Disordered" evidence="1">
    <location>
        <begin position="1"/>
        <end position="29"/>
    </location>
</feature>
<gene>
    <name evidence="2" type="ORF">UFOVP628_36</name>
</gene>
<name>A0A6J5N677_9CAUD</name>
<reference evidence="2" key="1">
    <citation type="submission" date="2020-04" db="EMBL/GenBank/DDBJ databases">
        <authorList>
            <person name="Chiriac C."/>
            <person name="Salcher M."/>
            <person name="Ghai R."/>
            <person name="Kavagutti S V."/>
        </authorList>
    </citation>
    <scope>NUCLEOTIDE SEQUENCE</scope>
</reference>
<evidence type="ECO:0000313" key="2">
    <source>
        <dbReference type="EMBL" id="CAB4153927.1"/>
    </source>
</evidence>
<accession>A0A6J5N677</accession>
<protein>
    <submittedName>
        <fullName evidence="2">Uncharacterized protein</fullName>
    </submittedName>
</protein>
<evidence type="ECO:0000256" key="1">
    <source>
        <dbReference type="SAM" id="MobiDB-lite"/>
    </source>
</evidence>
<organism evidence="2">
    <name type="scientific">uncultured Caudovirales phage</name>
    <dbReference type="NCBI Taxonomy" id="2100421"/>
    <lineage>
        <taxon>Viruses</taxon>
        <taxon>Duplodnaviria</taxon>
        <taxon>Heunggongvirae</taxon>
        <taxon>Uroviricota</taxon>
        <taxon>Caudoviricetes</taxon>
        <taxon>Peduoviridae</taxon>
        <taxon>Maltschvirus</taxon>
        <taxon>Maltschvirus maltsch</taxon>
    </lineage>
</organism>
<proteinExistence type="predicted"/>
<feature type="region of interest" description="Disordered" evidence="1">
    <location>
        <begin position="76"/>
        <end position="95"/>
    </location>
</feature>
<dbReference type="EMBL" id="LR796601">
    <property type="protein sequence ID" value="CAB4153927.1"/>
    <property type="molecule type" value="Genomic_DNA"/>
</dbReference>